<dbReference type="STRING" id="1618443.UV73_C0008G0059"/>
<organism evidence="1 2">
    <name type="scientific">Candidatus Gottesmanbacteria bacterium GW2011_GWA2_43_14</name>
    <dbReference type="NCBI Taxonomy" id="1618443"/>
    <lineage>
        <taxon>Bacteria</taxon>
        <taxon>Candidatus Gottesmaniibacteriota</taxon>
    </lineage>
</organism>
<dbReference type="AlphaFoldDB" id="A0A0G1DIL6"/>
<dbReference type="Proteomes" id="UP000034894">
    <property type="component" value="Unassembled WGS sequence"/>
</dbReference>
<comment type="caution">
    <text evidence="1">The sequence shown here is derived from an EMBL/GenBank/DDBJ whole genome shotgun (WGS) entry which is preliminary data.</text>
</comment>
<evidence type="ECO:0000313" key="2">
    <source>
        <dbReference type="Proteomes" id="UP000034894"/>
    </source>
</evidence>
<name>A0A0G1DIL6_9BACT</name>
<gene>
    <name evidence="1" type="ORF">UV73_C0008G0059</name>
</gene>
<dbReference type="InterPro" id="IPR006311">
    <property type="entry name" value="TAT_signal"/>
</dbReference>
<sequence length="273" mass="29785">MVSYAENISRRSFLQLAAAAFGGLLLTRCARHEQDTGYVSPLPELDASSAPPLMVIKTPDTGSEVATPAAPVIGTEVPGVIPDIFIKESKCEIDAAVPPLDEFIATLLEKHKGKDPSEIIGIYYLSETGDFNAGFNLEVLQQRNPREDPVEVIKACGIVTEFSTAKNNGVIGLLADNLWSGKEFEIIENNRTITAIYAGGSIKTFEIFSIEGYKSLGPHKYQNLRTHEYLNDRDIVNTQYGPQNKGLLVLQTCLELDSIPNGGRVFLTAEPVD</sequence>
<reference evidence="1 2" key="1">
    <citation type="journal article" date="2015" name="Nature">
        <title>rRNA introns, odd ribosomes, and small enigmatic genomes across a large radiation of phyla.</title>
        <authorList>
            <person name="Brown C.T."/>
            <person name="Hug L.A."/>
            <person name="Thomas B.C."/>
            <person name="Sharon I."/>
            <person name="Castelle C.J."/>
            <person name="Singh A."/>
            <person name="Wilkins M.J."/>
            <person name="Williams K.H."/>
            <person name="Banfield J.F."/>
        </authorList>
    </citation>
    <scope>NUCLEOTIDE SEQUENCE [LARGE SCALE GENOMIC DNA]</scope>
</reference>
<accession>A0A0G1DIL6</accession>
<evidence type="ECO:0000313" key="1">
    <source>
        <dbReference type="EMBL" id="KKS97539.1"/>
    </source>
</evidence>
<proteinExistence type="predicted"/>
<dbReference type="EMBL" id="LCFP01000008">
    <property type="protein sequence ID" value="KKS97539.1"/>
    <property type="molecule type" value="Genomic_DNA"/>
</dbReference>
<dbReference type="PROSITE" id="PS51318">
    <property type="entry name" value="TAT"/>
    <property type="match status" value="1"/>
</dbReference>
<protein>
    <submittedName>
        <fullName evidence="1">Uncharacterized protein</fullName>
    </submittedName>
</protein>